<feature type="domain" description="Endonuclease/exonuclease/phosphatase" evidence="2">
    <location>
        <begin position="156"/>
        <end position="250"/>
    </location>
</feature>
<dbReference type="InterPro" id="IPR005135">
    <property type="entry name" value="Endo/exonuclease/phosphatase"/>
</dbReference>
<dbReference type="Pfam" id="PF14529">
    <property type="entry name" value="Exo_endo_phos_2"/>
    <property type="match status" value="1"/>
</dbReference>
<feature type="region of interest" description="Disordered" evidence="1">
    <location>
        <begin position="73"/>
        <end position="92"/>
    </location>
</feature>
<sequence length="315" mass="35093">MQGSAPHAGKGVQGTPQETEEPTGENKRADRRRSPRHRRTRPDPETLVQQGLQFYIQVQIGIKTEVKFEISVQDQTGSRNQKEAAEEAHNQEGRRQYDIIALQEIGCSPTFTGYSVYEGFGQSKVATLVAKAVTAIRHDIDVTDIDHRKANFSYLLGKAEQAAGKQGLVILGDFNAWHKSWGYDRETPKGKALAREADRKRLSLITDHTQPTRVRNSINRDSCPDLAFVKGVREARWENDGETLGSDHCILRIQIETLPIKKCMACVVDHQLREVNSASIKSNNILEAEEVAIALAITHQGKESTAEIVTDSQEA</sequence>
<reference evidence="3" key="2">
    <citation type="submission" date="2021-09" db="EMBL/GenBank/DDBJ databases">
        <authorList>
            <person name="Jia N."/>
            <person name="Wang J."/>
            <person name="Shi W."/>
            <person name="Du L."/>
            <person name="Sun Y."/>
            <person name="Zhan W."/>
            <person name="Jiang J."/>
            <person name="Wang Q."/>
            <person name="Zhang B."/>
            <person name="Ji P."/>
            <person name="Sakyi L.B."/>
            <person name="Cui X."/>
            <person name="Yuan T."/>
            <person name="Jiang B."/>
            <person name="Yang W."/>
            <person name="Lam T.T.-Y."/>
            <person name="Chang Q."/>
            <person name="Ding S."/>
            <person name="Wang X."/>
            <person name="Zhu J."/>
            <person name="Ruan X."/>
            <person name="Zhao L."/>
            <person name="Wei J."/>
            <person name="Que T."/>
            <person name="Du C."/>
            <person name="Cheng J."/>
            <person name="Dai P."/>
            <person name="Han X."/>
            <person name="Huang E."/>
            <person name="Gao Y."/>
            <person name="Liu J."/>
            <person name="Shao H."/>
            <person name="Ye R."/>
            <person name="Li L."/>
            <person name="Wei W."/>
            <person name="Wang X."/>
            <person name="Wang C."/>
            <person name="Huo Q."/>
            <person name="Li W."/>
            <person name="Guo W."/>
            <person name="Chen H."/>
            <person name="Chen S."/>
            <person name="Zhou L."/>
            <person name="Zhou L."/>
            <person name="Ni X."/>
            <person name="Tian J."/>
            <person name="Zhou Y."/>
            <person name="Sheng Y."/>
            <person name="Liu T."/>
            <person name="Pan Y."/>
            <person name="Xia L."/>
            <person name="Li J."/>
            <person name="Zhao F."/>
            <person name="Cao W."/>
        </authorList>
    </citation>
    <scope>NUCLEOTIDE SEQUENCE</scope>
    <source>
        <strain evidence="3">Rsan-2018</strain>
        <tissue evidence="3">Larvae</tissue>
    </source>
</reference>
<dbReference type="Gene3D" id="3.60.10.10">
    <property type="entry name" value="Endonuclease/exonuclease/phosphatase"/>
    <property type="match status" value="1"/>
</dbReference>
<evidence type="ECO:0000259" key="2">
    <source>
        <dbReference type="Pfam" id="PF14529"/>
    </source>
</evidence>
<feature type="compositionally biased region" description="Basic residues" evidence="1">
    <location>
        <begin position="29"/>
        <end position="40"/>
    </location>
</feature>
<accession>A0A9D4TC33</accession>
<reference evidence="3" key="1">
    <citation type="journal article" date="2020" name="Cell">
        <title>Large-Scale Comparative Analyses of Tick Genomes Elucidate Their Genetic Diversity and Vector Capacities.</title>
        <authorList>
            <consortium name="Tick Genome and Microbiome Consortium (TIGMIC)"/>
            <person name="Jia N."/>
            <person name="Wang J."/>
            <person name="Shi W."/>
            <person name="Du L."/>
            <person name="Sun Y."/>
            <person name="Zhan W."/>
            <person name="Jiang J.F."/>
            <person name="Wang Q."/>
            <person name="Zhang B."/>
            <person name="Ji P."/>
            <person name="Bell-Sakyi L."/>
            <person name="Cui X.M."/>
            <person name="Yuan T.T."/>
            <person name="Jiang B.G."/>
            <person name="Yang W.F."/>
            <person name="Lam T.T."/>
            <person name="Chang Q.C."/>
            <person name="Ding S.J."/>
            <person name="Wang X.J."/>
            <person name="Zhu J.G."/>
            <person name="Ruan X.D."/>
            <person name="Zhao L."/>
            <person name="Wei J.T."/>
            <person name="Ye R.Z."/>
            <person name="Que T.C."/>
            <person name="Du C.H."/>
            <person name="Zhou Y.H."/>
            <person name="Cheng J.X."/>
            <person name="Dai P.F."/>
            <person name="Guo W.B."/>
            <person name="Han X.H."/>
            <person name="Huang E.J."/>
            <person name="Li L.F."/>
            <person name="Wei W."/>
            <person name="Gao Y.C."/>
            <person name="Liu J.Z."/>
            <person name="Shao H.Z."/>
            <person name="Wang X."/>
            <person name="Wang C.C."/>
            <person name="Yang T.C."/>
            <person name="Huo Q.B."/>
            <person name="Li W."/>
            <person name="Chen H.Y."/>
            <person name="Chen S.E."/>
            <person name="Zhou L.G."/>
            <person name="Ni X.B."/>
            <person name="Tian J.H."/>
            <person name="Sheng Y."/>
            <person name="Liu T."/>
            <person name="Pan Y.S."/>
            <person name="Xia L.Y."/>
            <person name="Li J."/>
            <person name="Zhao F."/>
            <person name="Cao W.C."/>
        </authorList>
    </citation>
    <scope>NUCLEOTIDE SEQUENCE</scope>
    <source>
        <strain evidence="3">Rsan-2018</strain>
    </source>
</reference>
<organism evidence="3 4">
    <name type="scientific">Rhipicephalus sanguineus</name>
    <name type="common">Brown dog tick</name>
    <name type="synonym">Ixodes sanguineus</name>
    <dbReference type="NCBI Taxonomy" id="34632"/>
    <lineage>
        <taxon>Eukaryota</taxon>
        <taxon>Metazoa</taxon>
        <taxon>Ecdysozoa</taxon>
        <taxon>Arthropoda</taxon>
        <taxon>Chelicerata</taxon>
        <taxon>Arachnida</taxon>
        <taxon>Acari</taxon>
        <taxon>Parasitiformes</taxon>
        <taxon>Ixodida</taxon>
        <taxon>Ixodoidea</taxon>
        <taxon>Ixodidae</taxon>
        <taxon>Rhipicephalinae</taxon>
        <taxon>Rhipicephalus</taxon>
        <taxon>Rhipicephalus</taxon>
    </lineage>
</organism>
<dbReference type="GO" id="GO:0003824">
    <property type="term" value="F:catalytic activity"/>
    <property type="evidence" value="ECO:0007669"/>
    <property type="project" value="InterPro"/>
</dbReference>
<dbReference type="EMBL" id="JABSTV010001245">
    <property type="protein sequence ID" value="KAH7984728.1"/>
    <property type="molecule type" value="Genomic_DNA"/>
</dbReference>
<keyword evidence="4" id="KW-1185">Reference proteome</keyword>
<evidence type="ECO:0000256" key="1">
    <source>
        <dbReference type="SAM" id="MobiDB-lite"/>
    </source>
</evidence>
<evidence type="ECO:0000313" key="4">
    <source>
        <dbReference type="Proteomes" id="UP000821837"/>
    </source>
</evidence>
<dbReference type="Proteomes" id="UP000821837">
    <property type="component" value="Chromosome 1"/>
</dbReference>
<comment type="caution">
    <text evidence="3">The sequence shown here is derived from an EMBL/GenBank/DDBJ whole genome shotgun (WGS) entry which is preliminary data.</text>
</comment>
<dbReference type="InterPro" id="IPR036691">
    <property type="entry name" value="Endo/exonu/phosph_ase_sf"/>
</dbReference>
<name>A0A9D4TC33_RHISA</name>
<dbReference type="SUPFAM" id="SSF56219">
    <property type="entry name" value="DNase I-like"/>
    <property type="match status" value="1"/>
</dbReference>
<dbReference type="AlphaFoldDB" id="A0A9D4TC33"/>
<proteinExistence type="predicted"/>
<feature type="compositionally biased region" description="Basic and acidic residues" evidence="1">
    <location>
        <begin position="80"/>
        <end position="92"/>
    </location>
</feature>
<gene>
    <name evidence="3" type="ORF">HPB52_023686</name>
</gene>
<protein>
    <recommendedName>
        <fullName evidence="2">Endonuclease/exonuclease/phosphatase domain-containing protein</fullName>
    </recommendedName>
</protein>
<evidence type="ECO:0000313" key="3">
    <source>
        <dbReference type="EMBL" id="KAH7984728.1"/>
    </source>
</evidence>
<feature type="region of interest" description="Disordered" evidence="1">
    <location>
        <begin position="1"/>
        <end position="46"/>
    </location>
</feature>